<dbReference type="EMBL" id="CP009246">
    <property type="protein sequence ID" value="APT85974.1"/>
    <property type="molecule type" value="Genomic_DNA"/>
</dbReference>
<keyword evidence="15" id="KW-0812">Transmembrane</keyword>
<evidence type="ECO:0000256" key="11">
    <source>
        <dbReference type="ARBA" id="ARBA00023316"/>
    </source>
</evidence>
<dbReference type="InterPro" id="IPR001264">
    <property type="entry name" value="Glyco_trans_51"/>
</dbReference>
<comment type="catalytic activity">
    <reaction evidence="13">
        <text>[GlcNAc-(1-&gt;4)-Mur2Ac(oyl-L-Ala-gamma-D-Glu-L-Lys-D-Ala-D-Ala)](n)-di-trans,octa-cis-undecaprenyl diphosphate + beta-D-GlcNAc-(1-&gt;4)-Mur2Ac(oyl-L-Ala-gamma-D-Glu-L-Lys-D-Ala-D-Ala)-di-trans,octa-cis-undecaprenyl diphosphate = [GlcNAc-(1-&gt;4)-Mur2Ac(oyl-L-Ala-gamma-D-Glu-L-Lys-D-Ala-D-Ala)](n+1)-di-trans,octa-cis-undecaprenyl diphosphate + di-trans,octa-cis-undecaprenyl diphosphate + H(+)</text>
        <dbReference type="Rhea" id="RHEA:23708"/>
        <dbReference type="Rhea" id="RHEA-COMP:9602"/>
        <dbReference type="Rhea" id="RHEA-COMP:9603"/>
        <dbReference type="ChEBI" id="CHEBI:15378"/>
        <dbReference type="ChEBI" id="CHEBI:58405"/>
        <dbReference type="ChEBI" id="CHEBI:60033"/>
        <dbReference type="ChEBI" id="CHEBI:78435"/>
        <dbReference type="EC" id="2.4.99.28"/>
    </reaction>
</comment>
<name>A0A1L7CJD3_CORFL</name>
<dbReference type="InterPro" id="IPR012338">
    <property type="entry name" value="Beta-lactam/transpept-like"/>
</dbReference>
<evidence type="ECO:0000256" key="13">
    <source>
        <dbReference type="ARBA" id="ARBA00049902"/>
    </source>
</evidence>
<keyword evidence="6" id="KW-0808">Transferase</keyword>
<feature type="domain" description="Penicillin-binding protein transpeptidase" evidence="16">
    <location>
        <begin position="359"/>
        <end position="611"/>
    </location>
</feature>
<keyword evidence="8" id="KW-0133">Cell shape</keyword>
<proteinExistence type="inferred from homology"/>
<dbReference type="SUPFAM" id="SSF56601">
    <property type="entry name" value="beta-lactamase/transpeptidase-like"/>
    <property type="match status" value="1"/>
</dbReference>
<keyword evidence="3" id="KW-0121">Carboxypeptidase</keyword>
<dbReference type="EMBL" id="BJNB01000032">
    <property type="protein sequence ID" value="GEB98359.1"/>
    <property type="molecule type" value="Genomic_DNA"/>
</dbReference>
<dbReference type="Gene3D" id="3.40.710.10">
    <property type="entry name" value="DD-peptidase/beta-lactamase superfamily"/>
    <property type="match status" value="1"/>
</dbReference>
<comment type="similarity">
    <text evidence="2">In the N-terminal section; belongs to the glycosyltransferase 51 family.</text>
</comment>
<evidence type="ECO:0000256" key="1">
    <source>
        <dbReference type="ARBA" id="ARBA00007090"/>
    </source>
</evidence>
<evidence type="ECO:0000256" key="9">
    <source>
        <dbReference type="ARBA" id="ARBA00022984"/>
    </source>
</evidence>
<dbReference type="GO" id="GO:0008955">
    <property type="term" value="F:peptidoglycan glycosyltransferase activity"/>
    <property type="evidence" value="ECO:0007669"/>
    <property type="project" value="UniProtKB-EC"/>
</dbReference>
<dbReference type="Proteomes" id="UP000315353">
    <property type="component" value="Unassembled WGS sequence"/>
</dbReference>
<dbReference type="Pfam" id="PF00905">
    <property type="entry name" value="Transpeptidase"/>
    <property type="match status" value="1"/>
</dbReference>
<evidence type="ECO:0000313" key="20">
    <source>
        <dbReference type="EMBL" id="GEB98359.1"/>
    </source>
</evidence>
<dbReference type="GO" id="GO:0071555">
    <property type="term" value="P:cell wall organization"/>
    <property type="evidence" value="ECO:0007669"/>
    <property type="project" value="UniProtKB-KW"/>
</dbReference>
<dbReference type="GO" id="GO:0006508">
    <property type="term" value="P:proteolysis"/>
    <property type="evidence" value="ECO:0007669"/>
    <property type="project" value="UniProtKB-KW"/>
</dbReference>
<evidence type="ECO:0000259" key="17">
    <source>
        <dbReference type="Pfam" id="PF00912"/>
    </source>
</evidence>
<evidence type="ECO:0000256" key="8">
    <source>
        <dbReference type="ARBA" id="ARBA00022960"/>
    </source>
</evidence>
<feature type="compositionally biased region" description="Polar residues" evidence="14">
    <location>
        <begin position="746"/>
        <end position="759"/>
    </location>
</feature>
<keyword evidence="7" id="KW-0378">Hydrolase</keyword>
<evidence type="ECO:0000256" key="4">
    <source>
        <dbReference type="ARBA" id="ARBA00022670"/>
    </source>
</evidence>
<evidence type="ECO:0000256" key="3">
    <source>
        <dbReference type="ARBA" id="ARBA00022645"/>
    </source>
</evidence>
<keyword evidence="4" id="KW-0645">Protease</keyword>
<keyword evidence="11" id="KW-0961">Cell wall biogenesis/degradation</keyword>
<gene>
    <name evidence="20" type="ORF">CFL01nite_18540</name>
    <name evidence="19" type="ORF">CFLV_01370</name>
</gene>
<keyword evidence="5" id="KW-0328">Glycosyltransferase</keyword>
<keyword evidence="10" id="KW-0511">Multifunctional enzyme</keyword>
<evidence type="ECO:0000313" key="21">
    <source>
        <dbReference type="Proteomes" id="UP000185479"/>
    </source>
</evidence>
<dbReference type="GO" id="GO:0009002">
    <property type="term" value="F:serine-type D-Ala-D-Ala carboxypeptidase activity"/>
    <property type="evidence" value="ECO:0007669"/>
    <property type="project" value="UniProtKB-EC"/>
</dbReference>
<dbReference type="PANTHER" id="PTHR32282:SF33">
    <property type="entry name" value="PEPTIDOGLYCAN GLYCOSYLTRANSFERASE"/>
    <property type="match status" value="1"/>
</dbReference>
<dbReference type="AlphaFoldDB" id="A0A1L7CJD3"/>
<keyword evidence="15" id="KW-1133">Transmembrane helix</keyword>
<reference evidence="20 22" key="2">
    <citation type="submission" date="2019-06" db="EMBL/GenBank/DDBJ databases">
        <title>Whole genome shotgun sequence of Corynebacterium flavescens NBRC 14136.</title>
        <authorList>
            <person name="Hosoyama A."/>
            <person name="Uohara A."/>
            <person name="Ohji S."/>
            <person name="Ichikawa N."/>
        </authorList>
    </citation>
    <scope>NUCLEOTIDE SEQUENCE [LARGE SCALE GENOMIC DNA]</scope>
    <source>
        <strain evidence="20 22">NBRC 14136</strain>
    </source>
</reference>
<dbReference type="GO" id="GO:0030288">
    <property type="term" value="C:outer membrane-bounded periplasmic space"/>
    <property type="evidence" value="ECO:0007669"/>
    <property type="project" value="TreeGrafter"/>
</dbReference>
<dbReference type="InterPro" id="IPR050396">
    <property type="entry name" value="Glycosyltr_51/Transpeptidase"/>
</dbReference>
<evidence type="ECO:0000259" key="18">
    <source>
        <dbReference type="Pfam" id="PF03793"/>
    </source>
</evidence>
<feature type="domain" description="Glycosyl transferase family 51" evidence="17">
    <location>
        <begin position="67"/>
        <end position="252"/>
    </location>
</feature>
<comment type="similarity">
    <text evidence="1">In the C-terminal section; belongs to the transpeptidase family.</text>
</comment>
<evidence type="ECO:0000256" key="12">
    <source>
        <dbReference type="ARBA" id="ARBA00034000"/>
    </source>
</evidence>
<dbReference type="PANTHER" id="PTHR32282">
    <property type="entry name" value="BINDING PROTEIN TRANSPEPTIDASE, PUTATIVE-RELATED"/>
    <property type="match status" value="1"/>
</dbReference>
<dbReference type="Gene3D" id="1.10.3810.10">
    <property type="entry name" value="Biosynthetic peptidoglycan transglycosylase-like"/>
    <property type="match status" value="1"/>
</dbReference>
<dbReference type="KEGG" id="cfc:CFLV_01370"/>
<keyword evidence="15" id="KW-0472">Membrane</keyword>
<keyword evidence="9" id="KW-0573">Peptidoglycan synthesis</keyword>
<evidence type="ECO:0000256" key="14">
    <source>
        <dbReference type="SAM" id="MobiDB-lite"/>
    </source>
</evidence>
<dbReference type="GO" id="GO:0008658">
    <property type="term" value="F:penicillin binding"/>
    <property type="evidence" value="ECO:0007669"/>
    <property type="project" value="InterPro"/>
</dbReference>
<dbReference type="STRING" id="28028.CFLV_01370"/>
<evidence type="ECO:0000313" key="19">
    <source>
        <dbReference type="EMBL" id="APT85974.1"/>
    </source>
</evidence>
<feature type="transmembrane region" description="Helical" evidence="15">
    <location>
        <begin position="12"/>
        <end position="37"/>
    </location>
</feature>
<evidence type="ECO:0000256" key="5">
    <source>
        <dbReference type="ARBA" id="ARBA00022676"/>
    </source>
</evidence>
<evidence type="ECO:0000256" key="2">
    <source>
        <dbReference type="ARBA" id="ARBA00007739"/>
    </source>
</evidence>
<keyword evidence="21" id="KW-1185">Reference proteome</keyword>
<feature type="compositionally biased region" description="Basic and acidic residues" evidence="14">
    <location>
        <begin position="770"/>
        <end position="787"/>
    </location>
</feature>
<comment type="catalytic activity">
    <reaction evidence="12">
        <text>Preferential cleavage: (Ac)2-L-Lys-D-Ala-|-D-Ala. Also transpeptidation of peptidyl-alanyl moieties that are N-acyl substituents of D-alanine.</text>
        <dbReference type="EC" id="3.4.16.4"/>
    </reaction>
</comment>
<dbReference type="Pfam" id="PF00912">
    <property type="entry name" value="Transgly"/>
    <property type="match status" value="1"/>
</dbReference>
<dbReference type="FunFam" id="1.10.3810.10:FF:000001">
    <property type="entry name" value="Penicillin-binding protein 1A"/>
    <property type="match status" value="1"/>
</dbReference>
<dbReference type="InterPro" id="IPR005543">
    <property type="entry name" value="PASTA_dom"/>
</dbReference>
<accession>A0A1L7CJD3</accession>
<dbReference type="SUPFAM" id="SSF53955">
    <property type="entry name" value="Lysozyme-like"/>
    <property type="match status" value="1"/>
</dbReference>
<dbReference type="PROSITE" id="PS51257">
    <property type="entry name" value="PROKAR_LIPOPROTEIN"/>
    <property type="match status" value="1"/>
</dbReference>
<evidence type="ECO:0000313" key="22">
    <source>
        <dbReference type="Proteomes" id="UP000315353"/>
    </source>
</evidence>
<dbReference type="InterPro" id="IPR023346">
    <property type="entry name" value="Lysozyme-like_dom_sf"/>
</dbReference>
<dbReference type="GO" id="GO:0009252">
    <property type="term" value="P:peptidoglycan biosynthetic process"/>
    <property type="evidence" value="ECO:0007669"/>
    <property type="project" value="UniProtKB-KW"/>
</dbReference>
<organism evidence="19 21">
    <name type="scientific">Corynebacterium flavescens</name>
    <dbReference type="NCBI Taxonomy" id="28028"/>
    <lineage>
        <taxon>Bacteria</taxon>
        <taxon>Bacillati</taxon>
        <taxon>Actinomycetota</taxon>
        <taxon>Actinomycetes</taxon>
        <taxon>Mycobacteriales</taxon>
        <taxon>Corynebacteriaceae</taxon>
        <taxon>Corynebacterium</taxon>
    </lineage>
</organism>
<dbReference type="InterPro" id="IPR036950">
    <property type="entry name" value="PBP_transglycosylase"/>
</dbReference>
<dbReference type="GO" id="GO:0008360">
    <property type="term" value="P:regulation of cell shape"/>
    <property type="evidence" value="ECO:0007669"/>
    <property type="project" value="UniProtKB-KW"/>
</dbReference>
<dbReference type="InterPro" id="IPR001460">
    <property type="entry name" value="PCN-bd_Tpept"/>
</dbReference>
<evidence type="ECO:0000259" key="16">
    <source>
        <dbReference type="Pfam" id="PF00905"/>
    </source>
</evidence>
<evidence type="ECO:0000256" key="6">
    <source>
        <dbReference type="ARBA" id="ARBA00022679"/>
    </source>
</evidence>
<evidence type="ECO:0000256" key="15">
    <source>
        <dbReference type="SAM" id="Phobius"/>
    </source>
</evidence>
<feature type="domain" description="PASTA" evidence="18">
    <location>
        <begin position="695"/>
        <end position="751"/>
    </location>
</feature>
<reference evidence="19 21" key="1">
    <citation type="submission" date="2014-08" db="EMBL/GenBank/DDBJ databases">
        <title>Complete genome sequence of Corynebacterium flavescens OJ8(T)(=DSM 20296(T)), isolated from cheese.</title>
        <authorList>
            <person name="Ruckert C."/>
            <person name="Albersmeier A."/>
            <person name="Winkler A."/>
            <person name="Kalinowski J."/>
        </authorList>
    </citation>
    <scope>NUCLEOTIDE SEQUENCE [LARGE SCALE GENOMIC DNA]</scope>
    <source>
        <strain evidence="19 21">OJ8</strain>
    </source>
</reference>
<dbReference type="Proteomes" id="UP000185479">
    <property type="component" value="Chromosome"/>
</dbReference>
<sequence length="808" mass="85747">MTVFRSLAKIGISTLVVGILIAVACAPLAGISGVAIARTNETMQSELQDLAAGELPGVSTIKDAQGNDLAHLYSQRRYPVSPDKISDPMKQATVAIEDRRFYEHDGVDFQGNFRALWTNFAAGGVSQGASTLDQQYVKNYLLLVSARTDEEREAATEQSIPRKLREMRMATEMDAELPKDQILANYLNLVPFGNHAYGIEAAARTYFDTSAKDLTVPQAAMLAGMVQSSEYLNPYTNEEAVLDRRNTVLQAMVNNGSLSQPEADEYAQTDLGVESSPQLLSNGCIGAGDRGFFCDYVLDYLAEKGLDTEELARGGYTVKTTLDPTVQDQALTAVRNQTSPDAVGVAEVMNVIKPGDSDRDVLAMVSSRRYGLDTEQNETMLPQPNSLVGNGAGSVFKVFSAAAAIQSGYGIKSQLDVPARYEAQGLGSGGAAGCPVGRYCVENSGTYAATMTLQDALAHSPNTPFIKLIEQVGVDPVVDMAVKLGLRSYADKGSYDADTSIADHIKDLQLGSFTLGPTAVNPLELSNVGATIASDGKWCEPSPIDEVTDRNGNAVYIKETPCEQAVDKQKAHALSNALTQDAVSGTAANAARGAGFGTKVAAKTGTTESNQSSAFLGFNSGIAAAPYIYNDGTSTSPLCSGPVRQCPYGNLFGGLEPASTFFTMAAGLPAATQGTIPGYDKKYDEGTVDSLLDGLRGKSEAEARNTLQQRGYQVKTSQTIGGNVPAGRVVRAITGKDRLNNGATITLQLSDGTSPTRAPNNNNANSDNTGRSRENQEGGRPNNEERAPLISQEQIDSITNDVRSFLGL</sequence>
<evidence type="ECO:0000256" key="7">
    <source>
        <dbReference type="ARBA" id="ARBA00022801"/>
    </source>
</evidence>
<dbReference type="Gene3D" id="3.30.10.20">
    <property type="match status" value="1"/>
</dbReference>
<dbReference type="GeneID" id="82879372"/>
<evidence type="ECO:0000256" key="10">
    <source>
        <dbReference type="ARBA" id="ARBA00023268"/>
    </source>
</evidence>
<protein>
    <submittedName>
        <fullName evidence="19">Penicillin-binding protein</fullName>
    </submittedName>
</protein>
<dbReference type="RefSeq" id="WP_075728979.1">
    <property type="nucleotide sequence ID" value="NZ_BJNB01000032.1"/>
</dbReference>
<feature type="region of interest" description="Disordered" evidence="14">
    <location>
        <begin position="746"/>
        <end position="793"/>
    </location>
</feature>
<dbReference type="CDD" id="cd06577">
    <property type="entry name" value="PASTA_pknB"/>
    <property type="match status" value="1"/>
</dbReference>
<dbReference type="Pfam" id="PF03793">
    <property type="entry name" value="PASTA"/>
    <property type="match status" value="1"/>
</dbReference>
<dbReference type="OrthoDB" id="9766909at2"/>